<dbReference type="Gene3D" id="1.20.1300.10">
    <property type="entry name" value="Fumarate reductase/succinate dehydrogenase, transmembrane subunit"/>
    <property type="match status" value="1"/>
</dbReference>
<dbReference type="GO" id="GO:0016020">
    <property type="term" value="C:membrane"/>
    <property type="evidence" value="ECO:0007669"/>
    <property type="project" value="UniProtKB-SubCell"/>
</dbReference>
<keyword evidence="5 8" id="KW-1133">Transmembrane helix</keyword>
<comment type="subcellular location">
    <subcellularLocation>
        <location evidence="1">Membrane</location>
    </subcellularLocation>
</comment>
<dbReference type="Proteomes" id="UP000265715">
    <property type="component" value="Unassembled WGS sequence"/>
</dbReference>
<dbReference type="GO" id="GO:0046872">
    <property type="term" value="F:metal ion binding"/>
    <property type="evidence" value="ECO:0007669"/>
    <property type="project" value="UniProtKB-KW"/>
</dbReference>
<evidence type="ECO:0000256" key="3">
    <source>
        <dbReference type="ARBA" id="ARBA00022692"/>
    </source>
</evidence>
<keyword evidence="10" id="KW-1185">Reference proteome</keyword>
<keyword evidence="4" id="KW-0479">Metal-binding</keyword>
<proteinExistence type="predicted"/>
<evidence type="ECO:0000256" key="2">
    <source>
        <dbReference type="ARBA" id="ARBA00022617"/>
    </source>
</evidence>
<evidence type="ECO:0000256" key="7">
    <source>
        <dbReference type="ARBA" id="ARBA00023136"/>
    </source>
</evidence>
<evidence type="ECO:0000313" key="10">
    <source>
        <dbReference type="Proteomes" id="UP000265715"/>
    </source>
</evidence>
<evidence type="ECO:0000256" key="5">
    <source>
        <dbReference type="ARBA" id="ARBA00022989"/>
    </source>
</evidence>
<feature type="transmembrane region" description="Helical" evidence="8">
    <location>
        <begin position="102"/>
        <end position="124"/>
    </location>
</feature>
<keyword evidence="3 8" id="KW-0812">Transmembrane</keyword>
<organism evidence="9 10">
    <name type="scientific">Calidithermus terrae</name>
    <dbReference type="NCBI Taxonomy" id="1408545"/>
    <lineage>
        <taxon>Bacteria</taxon>
        <taxon>Thermotogati</taxon>
        <taxon>Deinococcota</taxon>
        <taxon>Deinococci</taxon>
        <taxon>Thermales</taxon>
        <taxon>Thermaceae</taxon>
        <taxon>Calidithermus</taxon>
    </lineage>
</organism>
<accession>A0A399EAG2</accession>
<evidence type="ECO:0000256" key="6">
    <source>
        <dbReference type="ARBA" id="ARBA00023004"/>
    </source>
</evidence>
<dbReference type="Pfam" id="PF01127">
    <property type="entry name" value="Sdh_cyt"/>
    <property type="match status" value="1"/>
</dbReference>
<dbReference type="CDD" id="cd03500">
    <property type="entry name" value="SQR_TypeA_SdhD_like"/>
    <property type="match status" value="1"/>
</dbReference>
<feature type="transmembrane region" description="Helical" evidence="8">
    <location>
        <begin position="21"/>
        <end position="44"/>
    </location>
</feature>
<dbReference type="InterPro" id="IPR000701">
    <property type="entry name" value="SuccDH_FuR_B_TM-su"/>
</dbReference>
<name>A0A399EAG2_9DEIN</name>
<keyword evidence="2" id="KW-0349">Heme</keyword>
<dbReference type="RefSeq" id="WP_119315962.1">
    <property type="nucleotide sequence ID" value="NZ_QXDL01000153.1"/>
</dbReference>
<feature type="transmembrane region" description="Helical" evidence="8">
    <location>
        <begin position="70"/>
        <end position="90"/>
    </location>
</feature>
<dbReference type="EMBL" id="QXDL01000153">
    <property type="protein sequence ID" value="RIH81737.1"/>
    <property type="molecule type" value="Genomic_DNA"/>
</dbReference>
<gene>
    <name evidence="9" type="ORF">Mterra_02993</name>
</gene>
<keyword evidence="6" id="KW-0408">Iron</keyword>
<evidence type="ECO:0000256" key="1">
    <source>
        <dbReference type="ARBA" id="ARBA00004370"/>
    </source>
</evidence>
<dbReference type="SUPFAM" id="SSF81343">
    <property type="entry name" value="Fumarate reductase respiratory complex transmembrane subunits"/>
    <property type="match status" value="1"/>
</dbReference>
<evidence type="ECO:0000313" key="9">
    <source>
        <dbReference type="EMBL" id="RIH81737.1"/>
    </source>
</evidence>
<evidence type="ECO:0000256" key="4">
    <source>
        <dbReference type="ARBA" id="ARBA00022723"/>
    </source>
</evidence>
<evidence type="ECO:0000256" key="8">
    <source>
        <dbReference type="SAM" id="Phobius"/>
    </source>
</evidence>
<sequence length="145" mass="16768">MAVRARRYQEAKAQAGTNLELAWWVFMRVSGLVLVFLVLGHLYMSNILINAGKVEYTYIAERLSNTTWKIYDWAMLSLSLLHGMNGLRYVLDDWVRDPARRFWAKVITYSMAVLVFFVGSMSLLNHDFSKGLSEDTRLEHSEGTR</sequence>
<protein>
    <submittedName>
        <fullName evidence="9">Succinate dehydrogenase, hydrophobic membrane anchor protein</fullName>
    </submittedName>
</protein>
<dbReference type="AlphaFoldDB" id="A0A399EAG2"/>
<keyword evidence="7 8" id="KW-0472">Membrane</keyword>
<comment type="caution">
    <text evidence="9">The sequence shown here is derived from an EMBL/GenBank/DDBJ whole genome shotgun (WGS) entry which is preliminary data.</text>
</comment>
<dbReference type="OrthoDB" id="67843at2"/>
<dbReference type="InterPro" id="IPR034804">
    <property type="entry name" value="SQR/QFR_C/D"/>
</dbReference>
<reference evidence="9 10" key="1">
    <citation type="submission" date="2018-08" db="EMBL/GenBank/DDBJ databases">
        <title>Meiothermus terrae DSM 26712 genome sequencing project.</title>
        <authorList>
            <person name="Da Costa M.S."/>
            <person name="Albuquerque L."/>
            <person name="Raposo P."/>
            <person name="Froufe H.J.C."/>
            <person name="Barroso C.S."/>
            <person name="Egas C."/>
        </authorList>
    </citation>
    <scope>NUCLEOTIDE SEQUENCE [LARGE SCALE GENOMIC DNA]</scope>
    <source>
        <strain evidence="9 10">DSM 26712</strain>
    </source>
</reference>